<evidence type="ECO:0000313" key="15">
    <source>
        <dbReference type="Proteomes" id="UP000291343"/>
    </source>
</evidence>
<evidence type="ECO:0000256" key="9">
    <source>
        <dbReference type="ARBA" id="ARBA00024190"/>
    </source>
</evidence>
<keyword evidence="4" id="KW-0677">Repeat</keyword>
<evidence type="ECO:0000313" key="14">
    <source>
        <dbReference type="EMBL" id="RZF37786.1"/>
    </source>
</evidence>
<dbReference type="GO" id="GO:0045504">
    <property type="term" value="F:dynein heavy chain binding"/>
    <property type="evidence" value="ECO:0007669"/>
    <property type="project" value="TreeGrafter"/>
</dbReference>
<keyword evidence="15" id="KW-1185">Reference proteome</keyword>
<evidence type="ECO:0000256" key="6">
    <source>
        <dbReference type="ARBA" id="ARBA00023069"/>
    </source>
</evidence>
<keyword evidence="7" id="KW-0206">Cytoskeleton</keyword>
<evidence type="ECO:0000256" key="10">
    <source>
        <dbReference type="ARBA" id="ARBA00040002"/>
    </source>
</evidence>
<accession>A0A482WWQ9</accession>
<dbReference type="GO" id="GO:0005858">
    <property type="term" value="C:axonemal dynein complex"/>
    <property type="evidence" value="ECO:0007669"/>
    <property type="project" value="TreeGrafter"/>
</dbReference>
<dbReference type="InterPro" id="IPR050687">
    <property type="entry name" value="Dynein_IC"/>
</dbReference>
<dbReference type="Pfam" id="PF00400">
    <property type="entry name" value="WD40"/>
    <property type="match status" value="1"/>
</dbReference>
<reference evidence="14 15" key="1">
    <citation type="journal article" date="2017" name="Gigascience">
        <title>Genome sequence of the small brown planthopper, Laodelphax striatellus.</title>
        <authorList>
            <person name="Zhu J."/>
            <person name="Jiang F."/>
            <person name="Wang X."/>
            <person name="Yang P."/>
            <person name="Bao Y."/>
            <person name="Zhao W."/>
            <person name="Wang W."/>
            <person name="Lu H."/>
            <person name="Wang Q."/>
            <person name="Cui N."/>
            <person name="Li J."/>
            <person name="Chen X."/>
            <person name="Luo L."/>
            <person name="Yu J."/>
            <person name="Kang L."/>
            <person name="Cui F."/>
        </authorList>
    </citation>
    <scope>NUCLEOTIDE SEQUENCE [LARGE SCALE GENOMIC DNA]</scope>
    <source>
        <strain evidence="14">Lst14</strain>
    </source>
</reference>
<evidence type="ECO:0000256" key="1">
    <source>
        <dbReference type="ARBA" id="ARBA00004611"/>
    </source>
</evidence>
<gene>
    <name evidence="14" type="ORF">LSTR_LSTR007148</name>
</gene>
<dbReference type="PROSITE" id="PS50082">
    <property type="entry name" value="WD_REPEATS_2"/>
    <property type="match status" value="1"/>
</dbReference>
<proteinExistence type="predicted"/>
<keyword evidence="6" id="KW-0969">Cilium</keyword>
<dbReference type="PANTHER" id="PTHR12442:SF12">
    <property type="entry name" value="DYNEIN AXONEMAL INTERMEDIATE CHAIN 4"/>
    <property type="match status" value="1"/>
</dbReference>
<dbReference type="GO" id="GO:0120293">
    <property type="term" value="C:dynein axonemal particle"/>
    <property type="evidence" value="ECO:0007669"/>
    <property type="project" value="UniProtKB-SubCell"/>
</dbReference>
<dbReference type="Proteomes" id="UP000291343">
    <property type="component" value="Unassembled WGS sequence"/>
</dbReference>
<dbReference type="OrthoDB" id="10259804at2759"/>
<comment type="subcellular location">
    <subcellularLocation>
        <location evidence="1">Cytoplasm</location>
        <location evidence="1">Cytoskeleton</location>
        <location evidence="1">Flagellum axoneme</location>
    </subcellularLocation>
    <subcellularLocation>
        <location evidence="9">Dynein axonemal particle</location>
    </subcellularLocation>
</comment>
<evidence type="ECO:0000256" key="7">
    <source>
        <dbReference type="ARBA" id="ARBA00023212"/>
    </source>
</evidence>
<organism evidence="14 15">
    <name type="scientific">Laodelphax striatellus</name>
    <name type="common">Small brown planthopper</name>
    <name type="synonym">Delphax striatella</name>
    <dbReference type="NCBI Taxonomy" id="195883"/>
    <lineage>
        <taxon>Eukaryota</taxon>
        <taxon>Metazoa</taxon>
        <taxon>Ecdysozoa</taxon>
        <taxon>Arthropoda</taxon>
        <taxon>Hexapoda</taxon>
        <taxon>Insecta</taxon>
        <taxon>Pterygota</taxon>
        <taxon>Neoptera</taxon>
        <taxon>Paraneoptera</taxon>
        <taxon>Hemiptera</taxon>
        <taxon>Auchenorrhyncha</taxon>
        <taxon>Fulgoroidea</taxon>
        <taxon>Delphacidae</taxon>
        <taxon>Criomorphinae</taxon>
        <taxon>Laodelphax</taxon>
    </lineage>
</organism>
<dbReference type="EMBL" id="QKKF02023298">
    <property type="protein sequence ID" value="RZF37786.1"/>
    <property type="molecule type" value="Genomic_DNA"/>
</dbReference>
<sequence>MVSNTMSKNKGTMSSNTNMNNEINKNLNELLGKIEKSSVLDKVSYFEGEDENDRSRTADTQLEKVTFSVTRHPKIKETNLFSNAVGRQIVVTANKNQPFMVHEDEKDRTPKRLLKSENLYYCPVIDIAEFAQKRFTITETSPQPKTMPTDKDLIDAVNRLKRASVDAECTSFSQLERNPSVASSSLVSVPSIDRAPSQYHVQLSDEELDRRLIRDDEKLTLRLEETPTIQLFSIRSIAAKADTMEGARISVANLNYESDHHRRIMQNDAFSQTTLCSYKSCTVNTSLPRPITANKATSSTVWDYMDMVKAIRNRVIKTTKVNKLKVTGKVDKVEYETPDIIVEPIKVENFVLPDPRRFYLKAMIIDHLLTSNNAQQRQEMFKTFHAEGENSSVYTFKYLWTYKTQETHSRYVTSLSWNLYDPNMLAVGYTSGDKFSPHRESLVCIWNVKTLVHPEREYKFDLRIKCVKFSIKHPNILAVAMEAGVIKLVDISTKELLIVGQNMSEDCSLQFGLYAVVWVEVDLMEDRLIECLGNGHVNKYMDLHLKAKKCVHHSIRVRERSKCNSDKETMSAVCVKFPPLHRNLYMMGSSSGTVYRCDLQNTQSYLGKFEAHVGPIYSIEFNPVSPVIFLTSGADWCIKIWAEKMVKPLMVLTSGMSRVTYAEWHPHVPTVVANLNEEFIEVWDISKKLIKPQVRIVCPKKTLFTVFAFSMFGNSICVGDDQGNTHVYMLDIAIEIESPFQYLAVALLEALSADSKLKEEAIKVIPLLKTHRKIGKNV</sequence>
<dbReference type="PANTHER" id="PTHR12442">
    <property type="entry name" value="DYNEIN INTERMEDIATE CHAIN"/>
    <property type="match status" value="1"/>
</dbReference>
<protein>
    <recommendedName>
        <fullName evidence="10">Dynein axonemal intermediate chain 4</fullName>
    </recommendedName>
    <alternativeName>
        <fullName evidence="11">WD repeat-containing protein 78</fullName>
    </alternativeName>
</protein>
<keyword evidence="2" id="KW-0963">Cytoplasm</keyword>
<dbReference type="InterPro" id="IPR036322">
    <property type="entry name" value="WD40_repeat_dom_sf"/>
</dbReference>
<evidence type="ECO:0000256" key="4">
    <source>
        <dbReference type="ARBA" id="ARBA00022737"/>
    </source>
</evidence>
<dbReference type="STRING" id="195883.A0A482WWQ9"/>
<dbReference type="SMART" id="SM00320">
    <property type="entry name" value="WD40"/>
    <property type="match status" value="4"/>
</dbReference>
<evidence type="ECO:0000256" key="13">
    <source>
        <dbReference type="SAM" id="MobiDB-lite"/>
    </source>
</evidence>
<evidence type="ECO:0000256" key="2">
    <source>
        <dbReference type="ARBA" id="ARBA00022490"/>
    </source>
</evidence>
<dbReference type="FunCoup" id="A0A482WWQ9">
    <property type="interactions" value="20"/>
</dbReference>
<keyword evidence="3 12" id="KW-0853">WD repeat</keyword>
<dbReference type="InParanoid" id="A0A482WWQ9"/>
<evidence type="ECO:0000256" key="8">
    <source>
        <dbReference type="ARBA" id="ARBA00023273"/>
    </source>
</evidence>
<feature type="region of interest" description="Disordered" evidence="13">
    <location>
        <begin position="1"/>
        <end position="21"/>
    </location>
</feature>
<feature type="compositionally biased region" description="Low complexity" evidence="13">
    <location>
        <begin position="9"/>
        <end position="21"/>
    </location>
</feature>
<name>A0A482WWQ9_LAOST</name>
<dbReference type="SMR" id="A0A482WWQ9"/>
<dbReference type="SUPFAM" id="SSF50978">
    <property type="entry name" value="WD40 repeat-like"/>
    <property type="match status" value="1"/>
</dbReference>
<keyword evidence="5" id="KW-0282">Flagellum</keyword>
<comment type="caution">
    <text evidence="14">The sequence shown here is derived from an EMBL/GenBank/DDBJ whole genome shotgun (WGS) entry which is preliminary data.</text>
</comment>
<dbReference type="InterPro" id="IPR001680">
    <property type="entry name" value="WD40_rpt"/>
</dbReference>
<dbReference type="AlphaFoldDB" id="A0A482WWQ9"/>
<evidence type="ECO:0000256" key="3">
    <source>
        <dbReference type="ARBA" id="ARBA00022574"/>
    </source>
</evidence>
<dbReference type="GO" id="GO:0045503">
    <property type="term" value="F:dynein light chain binding"/>
    <property type="evidence" value="ECO:0007669"/>
    <property type="project" value="TreeGrafter"/>
</dbReference>
<evidence type="ECO:0000256" key="5">
    <source>
        <dbReference type="ARBA" id="ARBA00022846"/>
    </source>
</evidence>
<dbReference type="InterPro" id="IPR015943">
    <property type="entry name" value="WD40/YVTN_repeat-like_dom_sf"/>
</dbReference>
<dbReference type="GO" id="GO:0003341">
    <property type="term" value="P:cilium movement"/>
    <property type="evidence" value="ECO:0007669"/>
    <property type="project" value="TreeGrafter"/>
</dbReference>
<evidence type="ECO:0000256" key="12">
    <source>
        <dbReference type="PROSITE-ProRule" id="PRU00221"/>
    </source>
</evidence>
<keyword evidence="8" id="KW-0966">Cell projection</keyword>
<evidence type="ECO:0000256" key="11">
    <source>
        <dbReference type="ARBA" id="ARBA00041557"/>
    </source>
</evidence>
<dbReference type="Gene3D" id="2.130.10.10">
    <property type="entry name" value="YVTN repeat-like/Quinoprotein amine dehydrogenase"/>
    <property type="match status" value="2"/>
</dbReference>
<feature type="repeat" description="WD" evidence="12">
    <location>
        <begin position="609"/>
        <end position="641"/>
    </location>
</feature>